<feature type="domain" description="Major facilitator superfamily (MFS) profile" evidence="6">
    <location>
        <begin position="19"/>
        <end position="480"/>
    </location>
</feature>
<feature type="transmembrane region" description="Helical" evidence="5">
    <location>
        <begin position="410"/>
        <end position="433"/>
    </location>
</feature>
<dbReference type="EMBL" id="LJCQ01000142">
    <property type="protein sequence ID" value="KPV47065.1"/>
    <property type="molecule type" value="Genomic_DNA"/>
</dbReference>
<dbReference type="GO" id="GO:0022857">
    <property type="term" value="F:transmembrane transporter activity"/>
    <property type="evidence" value="ECO:0007669"/>
    <property type="project" value="InterPro"/>
</dbReference>
<feature type="transmembrane region" description="Helical" evidence="5">
    <location>
        <begin position="204"/>
        <end position="222"/>
    </location>
</feature>
<dbReference type="CDD" id="cd17504">
    <property type="entry name" value="MFS_MMR_MDR_like"/>
    <property type="match status" value="1"/>
</dbReference>
<feature type="transmembrane region" description="Helical" evidence="5">
    <location>
        <begin position="312"/>
        <end position="333"/>
    </location>
</feature>
<feature type="transmembrane region" description="Helical" evidence="5">
    <location>
        <begin position="85"/>
        <end position="103"/>
    </location>
</feature>
<feature type="transmembrane region" description="Helical" evidence="5">
    <location>
        <begin position="109"/>
        <end position="129"/>
    </location>
</feature>
<evidence type="ECO:0000313" key="7">
    <source>
        <dbReference type="EMBL" id="KPV47065.1"/>
    </source>
</evidence>
<dbReference type="EMBL" id="LKBG01000084">
    <property type="protein sequence ID" value="KQB35773.1"/>
    <property type="molecule type" value="Genomic_DNA"/>
</dbReference>
<keyword evidence="9" id="KW-1185">Reference proteome</keyword>
<reference evidence="7 10" key="1">
    <citation type="submission" date="2015-09" db="EMBL/GenBank/DDBJ databases">
        <title>Draft genome sequence of Acidiplasma aeolicum DSM 18409.</title>
        <authorList>
            <person name="Hemp J."/>
        </authorList>
    </citation>
    <scope>NUCLEOTIDE SEQUENCE [LARGE SCALE GENOMIC DNA]</scope>
    <source>
        <strain evidence="7 10">V</strain>
    </source>
</reference>
<feature type="transmembrane region" description="Helical" evidence="5">
    <location>
        <begin position="371"/>
        <end position="390"/>
    </location>
</feature>
<dbReference type="Pfam" id="PF07690">
    <property type="entry name" value="MFS_1"/>
    <property type="match status" value="2"/>
</dbReference>
<organism evidence="7 10">
    <name type="scientific">Acidiplasma aeolicum</name>
    <dbReference type="NCBI Taxonomy" id="507754"/>
    <lineage>
        <taxon>Archaea</taxon>
        <taxon>Methanobacteriati</taxon>
        <taxon>Thermoplasmatota</taxon>
        <taxon>Thermoplasmata</taxon>
        <taxon>Thermoplasmatales</taxon>
        <taxon>Ferroplasmaceae</taxon>
        <taxon>Acidiplasma</taxon>
    </lineage>
</organism>
<keyword evidence="3 5" id="KW-1133">Transmembrane helix</keyword>
<comment type="caution">
    <text evidence="7">The sequence shown here is derived from an EMBL/GenBank/DDBJ whole genome shotgun (WGS) entry which is preliminary data.</text>
</comment>
<feature type="transmembrane region" description="Helical" evidence="5">
    <location>
        <begin position="20"/>
        <end position="45"/>
    </location>
</feature>
<feature type="transmembrane region" description="Helical" evidence="5">
    <location>
        <begin position="176"/>
        <end position="192"/>
    </location>
</feature>
<dbReference type="Gene3D" id="1.20.1250.20">
    <property type="entry name" value="MFS general substrate transporter like domains"/>
    <property type="match status" value="2"/>
</dbReference>
<evidence type="ECO:0000259" key="6">
    <source>
        <dbReference type="PROSITE" id="PS50850"/>
    </source>
</evidence>
<evidence type="ECO:0000313" key="9">
    <source>
        <dbReference type="Proteomes" id="UP000050320"/>
    </source>
</evidence>
<dbReference type="PATRIC" id="fig|507754.4.peg.1470"/>
<dbReference type="Proteomes" id="UP000050515">
    <property type="component" value="Unassembled WGS sequence"/>
</dbReference>
<dbReference type="Proteomes" id="UP000050320">
    <property type="component" value="Unassembled WGS sequence"/>
</dbReference>
<evidence type="ECO:0000256" key="1">
    <source>
        <dbReference type="ARBA" id="ARBA00004141"/>
    </source>
</evidence>
<evidence type="ECO:0000256" key="3">
    <source>
        <dbReference type="ARBA" id="ARBA00022989"/>
    </source>
</evidence>
<dbReference type="PANTHER" id="PTHR23501:SF192">
    <property type="entry name" value="TRANSPORTER"/>
    <property type="match status" value="1"/>
</dbReference>
<proteinExistence type="predicted"/>
<name>A0A0P9CNB2_9ARCH</name>
<reference evidence="8 9" key="2">
    <citation type="submission" date="2015-09" db="EMBL/GenBank/DDBJ databases">
        <title>Heavy metals and arsenic resistance mechanisms in polyextremophilic archaea of the family Ferroplasmaceae.</title>
        <authorList>
            <person name="Bulaev A.G."/>
            <person name="Kanygina A.V."/>
        </authorList>
    </citation>
    <scope>NUCLEOTIDE SEQUENCE [LARGE SCALE GENOMIC DNA]</scope>
    <source>
        <strain evidence="8 9">VT</strain>
    </source>
</reference>
<accession>A0A0P9CNB2</accession>
<dbReference type="AlphaFoldDB" id="A0A0P9CNB2"/>
<dbReference type="InterPro" id="IPR020846">
    <property type="entry name" value="MFS_dom"/>
</dbReference>
<dbReference type="InterPro" id="IPR036259">
    <property type="entry name" value="MFS_trans_sf"/>
</dbReference>
<comment type="subcellular location">
    <subcellularLocation>
        <location evidence="1">Membrane</location>
        <topology evidence="1">Multi-pass membrane protein</topology>
    </subcellularLocation>
</comment>
<keyword evidence="2 5" id="KW-0812">Transmembrane</keyword>
<gene>
    <name evidence="8" type="ORF">AOG54_08565</name>
    <name evidence="7" type="ORF">SE19_02665</name>
</gene>
<feature type="transmembrane region" description="Helical" evidence="5">
    <location>
        <begin position="272"/>
        <end position="292"/>
    </location>
</feature>
<protein>
    <submittedName>
        <fullName evidence="7">Multidrug transporter</fullName>
    </submittedName>
</protein>
<feature type="transmembrane region" description="Helical" evidence="5">
    <location>
        <begin position="57"/>
        <end position="73"/>
    </location>
</feature>
<dbReference type="PANTHER" id="PTHR23501">
    <property type="entry name" value="MAJOR FACILITATOR SUPERFAMILY"/>
    <property type="match status" value="1"/>
</dbReference>
<dbReference type="GO" id="GO:0005886">
    <property type="term" value="C:plasma membrane"/>
    <property type="evidence" value="ECO:0007669"/>
    <property type="project" value="TreeGrafter"/>
</dbReference>
<evidence type="ECO:0000313" key="10">
    <source>
        <dbReference type="Proteomes" id="UP000050515"/>
    </source>
</evidence>
<evidence type="ECO:0000256" key="2">
    <source>
        <dbReference type="ARBA" id="ARBA00022692"/>
    </source>
</evidence>
<feature type="transmembrane region" description="Helical" evidence="5">
    <location>
        <begin position="228"/>
        <end position="252"/>
    </location>
</feature>
<feature type="transmembrane region" description="Helical" evidence="5">
    <location>
        <begin position="340"/>
        <end position="359"/>
    </location>
</feature>
<evidence type="ECO:0000256" key="5">
    <source>
        <dbReference type="SAM" id="Phobius"/>
    </source>
</evidence>
<dbReference type="InterPro" id="IPR011701">
    <property type="entry name" value="MFS"/>
</dbReference>
<feature type="transmembrane region" description="Helical" evidence="5">
    <location>
        <begin position="141"/>
        <end position="164"/>
    </location>
</feature>
<dbReference type="SUPFAM" id="SSF103473">
    <property type="entry name" value="MFS general substrate transporter"/>
    <property type="match status" value="1"/>
</dbReference>
<sequence length="482" mass="52952">MGTMTYNIKTPSKRDINITIALMAFSGLLIIYVETMIVPAIPIFIKFFHSTYNNVSWILIAYIISGTVSAAIFGRVADMIGKKRVFLALGIVYLIAVSFGGFSRTLDELIAVRAVQGLGFGMIPIAFAIINDVVPKKELALAQGIMSATFAIGSGIGLVLGAYITEDLGWQYDFHTAIPVTAVLLILTYIYLKDYSKPHRERIDYIGVSLLAIPLITFIFALSEGQTYGWTSTLIISLFVFSFIMFFVFVYFESNYKYAFINMKLLKVRNVLMANIIGLFAMAAMYFLFFTVPTLLQDPAPAGFGKSIIDSGLIMFPATVMNMLFAPVAARVIRRKGPKLAIFIGLTVDLIGFILLYLYRSSLLEILLDTMFVGAGISMMLVGIINVLLISTPREHAGEATGINTVFRDIGMSIAPAVGGVLETMYTVPVVVGEVDVNGILVAIKHGFPDATAYNYIYLIGVVFVIFGFIFTAFIKKVKNTN</sequence>
<feature type="transmembrane region" description="Helical" evidence="5">
    <location>
        <begin position="453"/>
        <end position="475"/>
    </location>
</feature>
<keyword evidence="4 5" id="KW-0472">Membrane</keyword>
<evidence type="ECO:0000313" key="8">
    <source>
        <dbReference type="EMBL" id="KQB35773.1"/>
    </source>
</evidence>
<dbReference type="PROSITE" id="PS50850">
    <property type="entry name" value="MFS"/>
    <property type="match status" value="1"/>
</dbReference>
<evidence type="ECO:0000256" key="4">
    <source>
        <dbReference type="ARBA" id="ARBA00023136"/>
    </source>
</evidence>